<reference evidence="3" key="3">
    <citation type="submission" date="2020-12" db="UniProtKB">
        <authorList>
            <consortium name="EnsemblPlants"/>
        </authorList>
    </citation>
    <scope>IDENTIFICATION</scope>
</reference>
<name>A0A2K1K370_PHYPA</name>
<keyword evidence="1" id="KW-1133">Transmembrane helix</keyword>
<protein>
    <submittedName>
        <fullName evidence="2 3">Uncharacterized protein</fullName>
    </submittedName>
</protein>
<gene>
    <name evidence="2" type="ORF">PHYPA_012698</name>
</gene>
<proteinExistence type="predicted"/>
<dbReference type="EnsemblPlants" id="Pp3c9_14554V3.1">
    <property type="protein sequence ID" value="PAC:32914200.CDS.1"/>
    <property type="gene ID" value="Pp3c9_14554"/>
</dbReference>
<dbReference type="Gramene" id="Pp3c9_14554V3.1">
    <property type="protein sequence ID" value="PAC:32914200.CDS.1"/>
    <property type="gene ID" value="Pp3c9_14554"/>
</dbReference>
<keyword evidence="1" id="KW-0472">Membrane</keyword>
<reference evidence="2 4" key="2">
    <citation type="journal article" date="2018" name="Plant J.">
        <title>The Physcomitrella patens chromosome-scale assembly reveals moss genome structure and evolution.</title>
        <authorList>
            <person name="Lang D."/>
            <person name="Ullrich K.K."/>
            <person name="Murat F."/>
            <person name="Fuchs J."/>
            <person name="Jenkins J."/>
            <person name="Haas F.B."/>
            <person name="Piednoel M."/>
            <person name="Gundlach H."/>
            <person name="Van Bel M."/>
            <person name="Meyberg R."/>
            <person name="Vives C."/>
            <person name="Morata J."/>
            <person name="Symeonidi A."/>
            <person name="Hiss M."/>
            <person name="Muchero W."/>
            <person name="Kamisugi Y."/>
            <person name="Saleh O."/>
            <person name="Blanc G."/>
            <person name="Decker E.L."/>
            <person name="van Gessel N."/>
            <person name="Grimwood J."/>
            <person name="Hayes R.D."/>
            <person name="Graham S.W."/>
            <person name="Gunter L.E."/>
            <person name="McDaniel S.F."/>
            <person name="Hoernstein S.N.W."/>
            <person name="Larsson A."/>
            <person name="Li F.W."/>
            <person name="Perroud P.F."/>
            <person name="Phillips J."/>
            <person name="Ranjan P."/>
            <person name="Rokshar D.S."/>
            <person name="Rothfels C.J."/>
            <person name="Schneider L."/>
            <person name="Shu S."/>
            <person name="Stevenson D.W."/>
            <person name="Thummler F."/>
            <person name="Tillich M."/>
            <person name="Villarreal Aguilar J.C."/>
            <person name="Widiez T."/>
            <person name="Wong G.K."/>
            <person name="Wymore A."/>
            <person name="Zhang Y."/>
            <person name="Zimmer A.D."/>
            <person name="Quatrano R.S."/>
            <person name="Mayer K.F.X."/>
            <person name="Goodstein D."/>
            <person name="Casacuberta J.M."/>
            <person name="Vandepoele K."/>
            <person name="Reski R."/>
            <person name="Cuming A.C."/>
            <person name="Tuskan G.A."/>
            <person name="Maumus F."/>
            <person name="Salse J."/>
            <person name="Schmutz J."/>
            <person name="Rensing S.A."/>
        </authorList>
    </citation>
    <scope>NUCLEOTIDE SEQUENCE [LARGE SCALE GENOMIC DNA]</scope>
    <source>
        <strain evidence="3 4">cv. Gransden 2004</strain>
    </source>
</reference>
<evidence type="ECO:0000313" key="4">
    <source>
        <dbReference type="Proteomes" id="UP000006727"/>
    </source>
</evidence>
<evidence type="ECO:0000256" key="1">
    <source>
        <dbReference type="SAM" id="Phobius"/>
    </source>
</evidence>
<feature type="transmembrane region" description="Helical" evidence="1">
    <location>
        <begin position="6"/>
        <end position="28"/>
    </location>
</feature>
<keyword evidence="4" id="KW-1185">Reference proteome</keyword>
<evidence type="ECO:0000313" key="3">
    <source>
        <dbReference type="EnsemblPlants" id="PAC:32914200.CDS.1"/>
    </source>
</evidence>
<sequence length="69" mass="7185">MGNTTAVSLTLSIVCCLGWLIISVLAVTQVGAGFLDTRFGWQSTANLCLSLELDCNSVVGSCCDGSTMH</sequence>
<organism evidence="2">
    <name type="scientific">Physcomitrium patens</name>
    <name type="common">Spreading-leaved earth moss</name>
    <name type="synonym">Physcomitrella patens</name>
    <dbReference type="NCBI Taxonomy" id="3218"/>
    <lineage>
        <taxon>Eukaryota</taxon>
        <taxon>Viridiplantae</taxon>
        <taxon>Streptophyta</taxon>
        <taxon>Embryophyta</taxon>
        <taxon>Bryophyta</taxon>
        <taxon>Bryophytina</taxon>
        <taxon>Bryopsida</taxon>
        <taxon>Funariidae</taxon>
        <taxon>Funariales</taxon>
        <taxon>Funariaceae</taxon>
        <taxon>Physcomitrium</taxon>
    </lineage>
</organism>
<keyword evidence="1" id="KW-0812">Transmembrane</keyword>
<dbReference type="InParanoid" id="A0A2K1K370"/>
<accession>A0A2K1K370</accession>
<dbReference type="EMBL" id="ABEU02000009">
    <property type="protein sequence ID" value="PNR48223.1"/>
    <property type="molecule type" value="Genomic_DNA"/>
</dbReference>
<evidence type="ECO:0000313" key="2">
    <source>
        <dbReference type="EMBL" id="PNR48223.1"/>
    </source>
</evidence>
<dbReference type="AlphaFoldDB" id="A0A2K1K370"/>
<dbReference type="Proteomes" id="UP000006727">
    <property type="component" value="Chromosome 9"/>
</dbReference>
<reference evidence="2 4" key="1">
    <citation type="journal article" date="2008" name="Science">
        <title>The Physcomitrella genome reveals evolutionary insights into the conquest of land by plants.</title>
        <authorList>
            <person name="Rensing S."/>
            <person name="Lang D."/>
            <person name="Zimmer A."/>
            <person name="Terry A."/>
            <person name="Salamov A."/>
            <person name="Shapiro H."/>
            <person name="Nishiyama T."/>
            <person name="Perroud P.-F."/>
            <person name="Lindquist E."/>
            <person name="Kamisugi Y."/>
            <person name="Tanahashi T."/>
            <person name="Sakakibara K."/>
            <person name="Fujita T."/>
            <person name="Oishi K."/>
            <person name="Shin-I T."/>
            <person name="Kuroki Y."/>
            <person name="Toyoda A."/>
            <person name="Suzuki Y."/>
            <person name="Hashimoto A."/>
            <person name="Yamaguchi K."/>
            <person name="Sugano A."/>
            <person name="Kohara Y."/>
            <person name="Fujiyama A."/>
            <person name="Anterola A."/>
            <person name="Aoki S."/>
            <person name="Ashton N."/>
            <person name="Barbazuk W.B."/>
            <person name="Barker E."/>
            <person name="Bennetzen J."/>
            <person name="Bezanilla M."/>
            <person name="Blankenship R."/>
            <person name="Cho S.H."/>
            <person name="Dutcher S."/>
            <person name="Estelle M."/>
            <person name="Fawcett J.A."/>
            <person name="Gundlach H."/>
            <person name="Hanada K."/>
            <person name="Heyl A."/>
            <person name="Hicks K.A."/>
            <person name="Hugh J."/>
            <person name="Lohr M."/>
            <person name="Mayer K."/>
            <person name="Melkozernov A."/>
            <person name="Murata T."/>
            <person name="Nelson D."/>
            <person name="Pils B."/>
            <person name="Prigge M."/>
            <person name="Reiss B."/>
            <person name="Renner T."/>
            <person name="Rombauts S."/>
            <person name="Rushton P."/>
            <person name="Sanderfoot A."/>
            <person name="Schween G."/>
            <person name="Shiu S.-H."/>
            <person name="Stueber K."/>
            <person name="Theodoulou F.L."/>
            <person name="Tu H."/>
            <person name="Van de Peer Y."/>
            <person name="Verrier P.J."/>
            <person name="Waters E."/>
            <person name="Wood A."/>
            <person name="Yang L."/>
            <person name="Cove D."/>
            <person name="Cuming A."/>
            <person name="Hasebe M."/>
            <person name="Lucas S."/>
            <person name="Mishler D.B."/>
            <person name="Reski R."/>
            <person name="Grigoriev I."/>
            <person name="Quatrano R.S."/>
            <person name="Boore J.L."/>
        </authorList>
    </citation>
    <scope>NUCLEOTIDE SEQUENCE [LARGE SCALE GENOMIC DNA]</scope>
    <source>
        <strain evidence="3 4">cv. Gransden 2004</strain>
    </source>
</reference>